<feature type="domain" description="Ku" evidence="4">
    <location>
        <begin position="54"/>
        <end position="183"/>
    </location>
</feature>
<protein>
    <recommendedName>
        <fullName evidence="2">Non-homologous end joining protein Ku</fullName>
    </recommendedName>
</protein>
<dbReference type="RefSeq" id="WP_283442074.1">
    <property type="nucleotide sequence ID" value="NZ_FXUL01000005.1"/>
</dbReference>
<dbReference type="SMART" id="SM00559">
    <property type="entry name" value="Ku78"/>
    <property type="match status" value="1"/>
</dbReference>
<dbReference type="InterPro" id="IPR006164">
    <property type="entry name" value="DNA_bd_Ku70/Ku80"/>
</dbReference>
<gene>
    <name evidence="2" type="primary">ku</name>
    <name evidence="5" type="ORF">SAMN06295970_105217</name>
</gene>
<sequence length="298" mass="33942">MQRSLWKGAISFGLVHIPVQMFSAEDRRHELDLTMLDKRDFAPIGYKRVNKDTGREVDWDDIVKGYEYEKDHFVVLSPEDLRRANVEASQTIDIVTFVNRDEVPAVYFEQPYYLTPDKGGEKVYALLREALNRSGMVGIAQVVMRARQHLVALLPMGDMVVMNTLRYHDELKAVDDFELPRSNSRKLALQDKEVEMALALVKGMAGEFEPDQFHDTYREDVMTVVQRKIKAKQTTLITEPEPEEEAQAKESNIVDLMALLRESMKQRGAKAPATKAPAAKTPARKTAHEPAKKTRARA</sequence>
<dbReference type="Gene3D" id="2.40.290.10">
    <property type="match status" value="1"/>
</dbReference>
<evidence type="ECO:0000256" key="3">
    <source>
        <dbReference type="SAM" id="MobiDB-lite"/>
    </source>
</evidence>
<keyword evidence="2" id="KW-0233">DNA recombination</keyword>
<comment type="caution">
    <text evidence="5">The sequence shown here is derived from an EMBL/GenBank/DDBJ whole genome shotgun (WGS) entry which is preliminary data.</text>
</comment>
<dbReference type="NCBIfam" id="TIGR02772">
    <property type="entry name" value="Ku_bact"/>
    <property type="match status" value="1"/>
</dbReference>
<comment type="subunit">
    <text evidence="2">Homodimer. Interacts with LigD.</text>
</comment>
<evidence type="ECO:0000256" key="1">
    <source>
        <dbReference type="ARBA" id="ARBA00023125"/>
    </source>
</evidence>
<keyword evidence="2" id="KW-0234">DNA repair</keyword>
<accession>A0ABY1Q5X8</accession>
<dbReference type="InterPro" id="IPR016194">
    <property type="entry name" value="SPOC-like_C_dom_sf"/>
</dbReference>
<dbReference type="PANTHER" id="PTHR41251">
    <property type="entry name" value="NON-HOMOLOGOUS END JOINING PROTEIN KU"/>
    <property type="match status" value="1"/>
</dbReference>
<dbReference type="EMBL" id="FXUL01000005">
    <property type="protein sequence ID" value="SMP58099.1"/>
    <property type="molecule type" value="Genomic_DNA"/>
</dbReference>
<comment type="similarity">
    <text evidence="2">Belongs to the prokaryotic Ku family.</text>
</comment>
<dbReference type="PANTHER" id="PTHR41251:SF1">
    <property type="entry name" value="NON-HOMOLOGOUS END JOINING PROTEIN KU"/>
    <property type="match status" value="1"/>
</dbReference>
<keyword evidence="1 2" id="KW-0238">DNA-binding</keyword>
<dbReference type="SUPFAM" id="SSF100939">
    <property type="entry name" value="SPOC domain-like"/>
    <property type="match status" value="1"/>
</dbReference>
<evidence type="ECO:0000259" key="4">
    <source>
        <dbReference type="SMART" id="SM00559"/>
    </source>
</evidence>
<dbReference type="Proteomes" id="UP001158049">
    <property type="component" value="Unassembled WGS sequence"/>
</dbReference>
<dbReference type="Pfam" id="PF02735">
    <property type="entry name" value="Ku"/>
    <property type="match status" value="1"/>
</dbReference>
<dbReference type="InterPro" id="IPR009187">
    <property type="entry name" value="Prok_Ku"/>
</dbReference>
<dbReference type="PIRSF" id="PIRSF006493">
    <property type="entry name" value="Prok_Ku"/>
    <property type="match status" value="1"/>
</dbReference>
<proteinExistence type="inferred from homology"/>
<keyword evidence="6" id="KW-1185">Reference proteome</keyword>
<evidence type="ECO:0000313" key="6">
    <source>
        <dbReference type="Proteomes" id="UP001158049"/>
    </source>
</evidence>
<organism evidence="5 6">
    <name type="scientific">Noviherbaspirillum suwonense</name>
    <dbReference type="NCBI Taxonomy" id="1224511"/>
    <lineage>
        <taxon>Bacteria</taxon>
        <taxon>Pseudomonadati</taxon>
        <taxon>Pseudomonadota</taxon>
        <taxon>Betaproteobacteria</taxon>
        <taxon>Burkholderiales</taxon>
        <taxon>Oxalobacteraceae</taxon>
        <taxon>Noviherbaspirillum</taxon>
    </lineage>
</organism>
<evidence type="ECO:0000313" key="5">
    <source>
        <dbReference type="EMBL" id="SMP58099.1"/>
    </source>
</evidence>
<feature type="region of interest" description="Disordered" evidence="3">
    <location>
        <begin position="264"/>
        <end position="298"/>
    </location>
</feature>
<keyword evidence="2" id="KW-0227">DNA damage</keyword>
<dbReference type="HAMAP" id="MF_01875">
    <property type="entry name" value="Prokaryotic_Ku"/>
    <property type="match status" value="1"/>
</dbReference>
<feature type="compositionally biased region" description="Low complexity" evidence="3">
    <location>
        <begin position="269"/>
        <end position="281"/>
    </location>
</feature>
<comment type="function">
    <text evidence="2">With LigD forms a non-homologous end joining (NHEJ) DNA repair enzyme, which repairs dsDNA breaks with reduced fidelity. Binds linear dsDNA with 5'- and 3'- overhangs but not closed circular dsDNA nor ssDNA. Recruits and stimulates the ligase activity of LigD.</text>
</comment>
<reference evidence="5 6" key="1">
    <citation type="submission" date="2017-05" db="EMBL/GenBank/DDBJ databases">
        <authorList>
            <person name="Varghese N."/>
            <person name="Submissions S."/>
        </authorList>
    </citation>
    <scope>NUCLEOTIDE SEQUENCE [LARGE SCALE GENOMIC DNA]</scope>
    <source>
        <strain evidence="5 6">DSM 26001</strain>
    </source>
</reference>
<evidence type="ECO:0000256" key="2">
    <source>
        <dbReference type="HAMAP-Rule" id="MF_01875"/>
    </source>
</evidence>
<name>A0ABY1Q5X8_9BURK</name>
<dbReference type="CDD" id="cd00789">
    <property type="entry name" value="KU_like"/>
    <property type="match status" value="1"/>
</dbReference>